<feature type="compositionally biased region" description="Basic residues" evidence="1">
    <location>
        <begin position="24"/>
        <end position="35"/>
    </location>
</feature>
<protein>
    <submittedName>
        <fullName evidence="2">Uncharacterized protein</fullName>
    </submittedName>
</protein>
<organism evidence="2 3">
    <name type="scientific">Nitzschia inconspicua</name>
    <dbReference type="NCBI Taxonomy" id="303405"/>
    <lineage>
        <taxon>Eukaryota</taxon>
        <taxon>Sar</taxon>
        <taxon>Stramenopiles</taxon>
        <taxon>Ochrophyta</taxon>
        <taxon>Bacillariophyta</taxon>
        <taxon>Bacillariophyceae</taxon>
        <taxon>Bacillariophycidae</taxon>
        <taxon>Bacillariales</taxon>
        <taxon>Bacillariaceae</taxon>
        <taxon>Nitzschia</taxon>
    </lineage>
</organism>
<evidence type="ECO:0000313" key="2">
    <source>
        <dbReference type="EMBL" id="KAG7351385.1"/>
    </source>
</evidence>
<dbReference type="AlphaFoldDB" id="A0A9K3PL15"/>
<feature type="compositionally biased region" description="Polar residues" evidence="1">
    <location>
        <begin position="1"/>
        <end position="21"/>
    </location>
</feature>
<proteinExistence type="predicted"/>
<feature type="region of interest" description="Disordered" evidence="1">
    <location>
        <begin position="165"/>
        <end position="237"/>
    </location>
</feature>
<comment type="caution">
    <text evidence="2">The sequence shown here is derived from an EMBL/GenBank/DDBJ whole genome shotgun (WGS) entry which is preliminary data.</text>
</comment>
<reference evidence="2" key="1">
    <citation type="journal article" date="2021" name="Sci. Rep.">
        <title>Diploid genomic architecture of Nitzschia inconspicua, an elite biomass production diatom.</title>
        <authorList>
            <person name="Oliver A."/>
            <person name="Podell S."/>
            <person name="Pinowska A."/>
            <person name="Traller J.C."/>
            <person name="Smith S.R."/>
            <person name="McClure R."/>
            <person name="Beliaev A."/>
            <person name="Bohutskyi P."/>
            <person name="Hill E.A."/>
            <person name="Rabines A."/>
            <person name="Zheng H."/>
            <person name="Allen L.Z."/>
            <person name="Kuo A."/>
            <person name="Grigoriev I.V."/>
            <person name="Allen A.E."/>
            <person name="Hazlebeck D."/>
            <person name="Allen E.E."/>
        </authorList>
    </citation>
    <scope>NUCLEOTIDE SEQUENCE</scope>
    <source>
        <strain evidence="2">Hildebrandi</strain>
    </source>
</reference>
<evidence type="ECO:0000313" key="3">
    <source>
        <dbReference type="Proteomes" id="UP000693970"/>
    </source>
</evidence>
<feature type="region of interest" description="Disordered" evidence="1">
    <location>
        <begin position="1"/>
        <end position="49"/>
    </location>
</feature>
<dbReference type="EMBL" id="JAGRRH010000018">
    <property type="protein sequence ID" value="KAG7351385.1"/>
    <property type="molecule type" value="Genomic_DNA"/>
</dbReference>
<gene>
    <name evidence="2" type="ORF">IV203_010745</name>
</gene>
<evidence type="ECO:0000256" key="1">
    <source>
        <dbReference type="SAM" id="MobiDB-lite"/>
    </source>
</evidence>
<reference evidence="2" key="2">
    <citation type="submission" date="2021-04" db="EMBL/GenBank/DDBJ databases">
        <authorList>
            <person name="Podell S."/>
        </authorList>
    </citation>
    <scope>NUCLEOTIDE SEQUENCE</scope>
    <source>
        <strain evidence="2">Hildebrandi</strain>
    </source>
</reference>
<sequence>METKVMSSNHVSRSDDPNFTLSRSSHHNSSSRRSRSTTPTRKLSGKRRDARSVIFNMEDSEIRTFKQNIDNAGLVWYSIWDFNEIRKENKAAVNELLEACATNGTEMASEFVKSSLRGLEYCYQEQDGNMTLAIKHVLENQHSLSPLILAARYSKLSKPSQLEALQRGKEDEKAAKGTNAAPIQPSRQISKAGDVSPLPPGRKVSERNDFTPRAPPRKTSSLLSECSARMQESLHHR</sequence>
<feature type="compositionally biased region" description="Basic and acidic residues" evidence="1">
    <location>
        <begin position="166"/>
        <end position="175"/>
    </location>
</feature>
<keyword evidence="3" id="KW-1185">Reference proteome</keyword>
<name>A0A9K3PL15_9STRA</name>
<accession>A0A9K3PL15</accession>
<dbReference type="Proteomes" id="UP000693970">
    <property type="component" value="Unassembled WGS sequence"/>
</dbReference>